<evidence type="ECO:0000313" key="5">
    <source>
        <dbReference type="EMBL" id="NOU73045.1"/>
    </source>
</evidence>
<dbReference type="InterPro" id="IPR018060">
    <property type="entry name" value="HTH_AraC"/>
</dbReference>
<dbReference type="PANTHER" id="PTHR43280:SF28">
    <property type="entry name" value="HTH-TYPE TRANSCRIPTIONAL ACTIVATOR RHAS"/>
    <property type="match status" value="1"/>
</dbReference>
<protein>
    <submittedName>
        <fullName evidence="5">Helix-turn-helix domain-containing protein</fullName>
    </submittedName>
</protein>
<keyword evidence="1" id="KW-0805">Transcription regulation</keyword>
<dbReference type="PROSITE" id="PS01124">
    <property type="entry name" value="HTH_ARAC_FAMILY_2"/>
    <property type="match status" value="1"/>
</dbReference>
<dbReference type="Proteomes" id="UP000616779">
    <property type="component" value="Unassembled WGS sequence"/>
</dbReference>
<feature type="domain" description="HTH araC/xylS-type" evidence="4">
    <location>
        <begin position="1"/>
        <end position="48"/>
    </location>
</feature>
<dbReference type="Gene3D" id="1.10.10.60">
    <property type="entry name" value="Homeodomain-like"/>
    <property type="match status" value="1"/>
</dbReference>
<reference evidence="5 6" key="1">
    <citation type="submission" date="2019-10" db="EMBL/GenBank/DDBJ databases">
        <title>Description of Paenibacillus terrestris sp. nov.</title>
        <authorList>
            <person name="Carlier A."/>
            <person name="Qi S."/>
        </authorList>
    </citation>
    <scope>NUCLEOTIDE SEQUENCE [LARGE SCALE GENOMIC DNA]</scope>
    <source>
        <strain evidence="5 6">LMG 31458</strain>
    </source>
</reference>
<keyword evidence="3" id="KW-0804">Transcription</keyword>
<evidence type="ECO:0000256" key="1">
    <source>
        <dbReference type="ARBA" id="ARBA00023015"/>
    </source>
</evidence>
<comment type="caution">
    <text evidence="5">The sequence shown here is derived from an EMBL/GenBank/DDBJ whole genome shotgun (WGS) entry which is preliminary data.</text>
</comment>
<keyword evidence="2" id="KW-0238">DNA-binding</keyword>
<name>A0ABX1XWV7_9BACL</name>
<proteinExistence type="predicted"/>
<dbReference type="Pfam" id="PF12833">
    <property type="entry name" value="HTH_18"/>
    <property type="match status" value="1"/>
</dbReference>
<evidence type="ECO:0000313" key="6">
    <source>
        <dbReference type="Proteomes" id="UP000616779"/>
    </source>
</evidence>
<keyword evidence="6" id="KW-1185">Reference proteome</keyword>
<gene>
    <name evidence="5" type="ORF">GC098_16735</name>
</gene>
<dbReference type="EMBL" id="WHOA01000115">
    <property type="protein sequence ID" value="NOU73045.1"/>
    <property type="molecule type" value="Genomic_DNA"/>
</dbReference>
<dbReference type="PANTHER" id="PTHR43280">
    <property type="entry name" value="ARAC-FAMILY TRANSCRIPTIONAL REGULATOR"/>
    <property type="match status" value="1"/>
</dbReference>
<evidence type="ECO:0000256" key="2">
    <source>
        <dbReference type="ARBA" id="ARBA00023125"/>
    </source>
</evidence>
<organism evidence="5 6">
    <name type="scientific">Paenibacillus phytorum</name>
    <dbReference type="NCBI Taxonomy" id="2654977"/>
    <lineage>
        <taxon>Bacteria</taxon>
        <taxon>Bacillati</taxon>
        <taxon>Bacillota</taxon>
        <taxon>Bacilli</taxon>
        <taxon>Bacillales</taxon>
        <taxon>Paenibacillaceae</taxon>
        <taxon>Paenibacillus</taxon>
    </lineage>
</organism>
<accession>A0ABX1XWV7</accession>
<evidence type="ECO:0000256" key="3">
    <source>
        <dbReference type="ARBA" id="ARBA00023163"/>
    </source>
</evidence>
<sequence length="64" mass="7563">MALTYPRLTESELSIEQIADKLQFSSASHFFQHFRQWTGLTPHKFRNQKVKENLPTANYTTTYL</sequence>
<dbReference type="InterPro" id="IPR009057">
    <property type="entry name" value="Homeodomain-like_sf"/>
</dbReference>
<dbReference type="PRINTS" id="PR00032">
    <property type="entry name" value="HTHARAC"/>
</dbReference>
<evidence type="ECO:0000259" key="4">
    <source>
        <dbReference type="PROSITE" id="PS01124"/>
    </source>
</evidence>
<dbReference type="InterPro" id="IPR020449">
    <property type="entry name" value="Tscrpt_reg_AraC-type_HTH"/>
</dbReference>
<dbReference type="SUPFAM" id="SSF46689">
    <property type="entry name" value="Homeodomain-like"/>
    <property type="match status" value="1"/>
</dbReference>